<sequence length="388" mass="42868">MAACSLLSISTSAQSYTRRKPQPLTISYHVNYAKRSFLAHQHVTTYSSLLTGFDYLNNLGPASCQRRYPVDRPVWVVVRCQTIWLPAVRVPRYKSVANAAPIINRVVCPVCPYTSTPQSQLSFITSHYRQHGWYPRDSTLVYNDGGLFVLHCRTRLICRWPLRRSKADPSVHHSTSQGLNCAPLPPPQDFVASSPRPESRRGICIAARCSLLRKSGQEQDARLTGTTTSCYLGINSAYQDATSAGVGVSFGALWQVASVSKYFLAAHPPVKIGKGLRPTANCFTHPLSNYIYPASTMKPSNLFQRQSGPLKDLPPYPEMCCVTCPRSGEPTLSFRSCDSDALLVSPLYTSVYLSNVSSLMQRHLHIAPLAPVLQLDGCSVAVYPVTQQ</sequence>
<dbReference type="EMBL" id="SPUK01000004">
    <property type="protein sequence ID" value="TQV98022.1"/>
    <property type="molecule type" value="Genomic_DNA"/>
</dbReference>
<gene>
    <name evidence="1" type="ORF">IF1G_03765</name>
</gene>
<comment type="caution">
    <text evidence="1">The sequence shown here is derived from an EMBL/GenBank/DDBJ whole genome shotgun (WGS) entry which is preliminary data.</text>
</comment>
<accession>A0A545V8H0</accession>
<evidence type="ECO:0000313" key="2">
    <source>
        <dbReference type="Proteomes" id="UP000315783"/>
    </source>
</evidence>
<dbReference type="AlphaFoldDB" id="A0A545V8H0"/>
<reference evidence="1 2" key="1">
    <citation type="journal article" date="2019" name="Appl. Microbiol. Biotechnol.">
        <title>Genome sequence of Isaria javanica and comparative genome analysis insights into family S53 peptidase evolution in fungal entomopathogens.</title>
        <authorList>
            <person name="Lin R."/>
            <person name="Zhang X."/>
            <person name="Xin B."/>
            <person name="Zou M."/>
            <person name="Gao Y."/>
            <person name="Qin F."/>
            <person name="Hu Q."/>
            <person name="Xie B."/>
            <person name="Cheng X."/>
        </authorList>
    </citation>
    <scope>NUCLEOTIDE SEQUENCE [LARGE SCALE GENOMIC DNA]</scope>
    <source>
        <strain evidence="1 2">IJ1G</strain>
    </source>
</reference>
<evidence type="ECO:0000313" key="1">
    <source>
        <dbReference type="EMBL" id="TQV98022.1"/>
    </source>
</evidence>
<name>A0A545V8H0_9HYPO</name>
<dbReference type="Proteomes" id="UP000315783">
    <property type="component" value="Unassembled WGS sequence"/>
</dbReference>
<keyword evidence="2" id="KW-1185">Reference proteome</keyword>
<protein>
    <submittedName>
        <fullName evidence="1">Uncharacterized protein</fullName>
    </submittedName>
</protein>
<organism evidence="1 2">
    <name type="scientific">Cordyceps javanica</name>
    <dbReference type="NCBI Taxonomy" id="43265"/>
    <lineage>
        <taxon>Eukaryota</taxon>
        <taxon>Fungi</taxon>
        <taxon>Dikarya</taxon>
        <taxon>Ascomycota</taxon>
        <taxon>Pezizomycotina</taxon>
        <taxon>Sordariomycetes</taxon>
        <taxon>Hypocreomycetidae</taxon>
        <taxon>Hypocreales</taxon>
        <taxon>Cordycipitaceae</taxon>
        <taxon>Cordyceps</taxon>
    </lineage>
</organism>
<proteinExistence type="predicted"/>